<evidence type="ECO:0000313" key="4">
    <source>
        <dbReference type="EMBL" id="KAF0981349.1"/>
    </source>
</evidence>
<sequence length="837" mass="94079">MMMMNNCPDKTFMKNTNSLLRDDDDHTHKTMNNETMFDRPLCNVETEKRRYASSSSSESEFFFRNHDRILTCDSDTTDTEEHHEDLDDDEFTSHSSSIKMVWDQIPINNQHTEIDRNSVNINMFTMDQKSFNFENIILSDLMDNCTPRKPGNDVKKITILVESDETSSLSDDEDESDEGDDDHENKFISSSSPFNHLNSTLKNQLKLKLSTISQQQETSSNDDLMQPTRISHDVVLTTTTTLDVKDQNFPSLSENSNQNLSTPNAQSSAETTVTNTNSTLTTSNSTSTAMNDIPTVCENSRRFTFDANDIIKAVFEGKYDEHVQKLLQQDVSQYLTQLVKKKKTITSGKDDILKHLESSVSRDTTTKMQYSASSFTLPPDETSSSDTLDTIEKIHDDVTSILYQDESSPLNKLNNLITEKKKLLTRSNTTFFQPRSGNDRPLADVRHRRKITNIGSGMIPTNFNDIVAPMSPISPKTPNSAQLNTCEIHLDPKRNRTTLNIHYSSSSDSLLSSTRNNHHSTSRYGSYSDDIYRVTILGDLGVGKTSIIHRFIKGTFSNEYNSTQFEDIYHKPLMFLKYQELKLLELLDTSALHIRHYKNKSNQHSGTVNSLNQSPCQLSTLTSTSTSVTPSNHHVEAATVENTSNSIKDSHDSPNSHQSGSLVEPRPPRIEIPSSFLSGYIVKCDAYVLVFSMDDANSYKYCKDIYKSIVGEKKMLSLKSASSSHLLSTSNSETNVATPRTVARSDVPLVLVGNKADVSLEERVIDPKMIWEDVHTNLAFGSNCSFIETSAKTGPVDCIFEALVNRICMREEPASSSKIQSSPRDPLNSRNKKCVIL</sequence>
<dbReference type="VEuPathDB" id="AmoebaDB:NF0061120"/>
<feature type="region of interest" description="Disordered" evidence="3">
    <location>
        <begin position="246"/>
        <end position="292"/>
    </location>
</feature>
<dbReference type="GO" id="GO:0016020">
    <property type="term" value="C:membrane"/>
    <property type="evidence" value="ECO:0007669"/>
    <property type="project" value="InterPro"/>
</dbReference>
<dbReference type="RefSeq" id="XP_044566062.1">
    <property type="nucleotide sequence ID" value="XM_044703147.1"/>
</dbReference>
<dbReference type="PROSITE" id="PS51419">
    <property type="entry name" value="RAB"/>
    <property type="match status" value="1"/>
</dbReference>
<protein>
    <submittedName>
        <fullName evidence="4">Uncharacterized protein</fullName>
    </submittedName>
</protein>
<dbReference type="AlphaFoldDB" id="A0A6A5C7U8"/>
<dbReference type="VEuPathDB" id="AmoebaDB:FDP41_012609"/>
<dbReference type="Proteomes" id="UP000444721">
    <property type="component" value="Unassembled WGS sequence"/>
</dbReference>
<organism evidence="4 5">
    <name type="scientific">Naegleria fowleri</name>
    <name type="common">Brain eating amoeba</name>
    <dbReference type="NCBI Taxonomy" id="5763"/>
    <lineage>
        <taxon>Eukaryota</taxon>
        <taxon>Discoba</taxon>
        <taxon>Heterolobosea</taxon>
        <taxon>Tetramitia</taxon>
        <taxon>Eutetramitia</taxon>
        <taxon>Vahlkampfiidae</taxon>
        <taxon>Naegleria</taxon>
    </lineage>
</organism>
<keyword evidence="2" id="KW-0342">GTP-binding</keyword>
<keyword evidence="5" id="KW-1185">Reference proteome</keyword>
<dbReference type="PROSITE" id="PS51421">
    <property type="entry name" value="RAS"/>
    <property type="match status" value="1"/>
</dbReference>
<evidence type="ECO:0000256" key="2">
    <source>
        <dbReference type="ARBA" id="ARBA00023134"/>
    </source>
</evidence>
<accession>A0A6A5C7U8</accession>
<dbReference type="PRINTS" id="PR00449">
    <property type="entry name" value="RASTRNSFRMNG"/>
</dbReference>
<gene>
    <name evidence="4" type="ORF">FDP41_012609</name>
</gene>
<evidence type="ECO:0000256" key="1">
    <source>
        <dbReference type="ARBA" id="ARBA00022741"/>
    </source>
</evidence>
<dbReference type="Pfam" id="PF00071">
    <property type="entry name" value="Ras"/>
    <property type="match status" value="2"/>
</dbReference>
<dbReference type="GO" id="GO:0007165">
    <property type="term" value="P:signal transduction"/>
    <property type="evidence" value="ECO:0007669"/>
    <property type="project" value="InterPro"/>
</dbReference>
<evidence type="ECO:0000256" key="3">
    <source>
        <dbReference type="SAM" id="MobiDB-lite"/>
    </source>
</evidence>
<dbReference type="GO" id="GO:0005525">
    <property type="term" value="F:GTP binding"/>
    <property type="evidence" value="ECO:0007669"/>
    <property type="project" value="UniProtKB-KW"/>
</dbReference>
<dbReference type="PANTHER" id="PTHR24070">
    <property type="entry name" value="RAS, DI-RAS, AND RHEB FAMILY MEMBERS OF SMALL GTPASE SUPERFAMILY"/>
    <property type="match status" value="1"/>
</dbReference>
<feature type="compositionally biased region" description="Low complexity" evidence="3">
    <location>
        <begin position="267"/>
        <end position="288"/>
    </location>
</feature>
<dbReference type="InterPro" id="IPR027417">
    <property type="entry name" value="P-loop_NTPase"/>
</dbReference>
<dbReference type="SUPFAM" id="SSF52540">
    <property type="entry name" value="P-loop containing nucleoside triphosphate hydrolases"/>
    <property type="match status" value="1"/>
</dbReference>
<comment type="caution">
    <text evidence="4">The sequence shown here is derived from an EMBL/GenBank/DDBJ whole genome shotgun (WGS) entry which is preliminary data.</text>
</comment>
<proteinExistence type="predicted"/>
<dbReference type="GO" id="GO:0003924">
    <property type="term" value="F:GTPase activity"/>
    <property type="evidence" value="ECO:0007669"/>
    <property type="project" value="InterPro"/>
</dbReference>
<reference evidence="4 5" key="1">
    <citation type="journal article" date="2019" name="Sci. Rep.">
        <title>Nanopore sequencing improves the draft genome of the human pathogenic amoeba Naegleria fowleri.</title>
        <authorList>
            <person name="Liechti N."/>
            <person name="Schurch N."/>
            <person name="Bruggmann R."/>
            <person name="Wittwer M."/>
        </authorList>
    </citation>
    <scope>NUCLEOTIDE SEQUENCE [LARGE SCALE GENOMIC DNA]</scope>
    <source>
        <strain evidence="4 5">ATCC 30894</strain>
    </source>
</reference>
<dbReference type="GeneID" id="68119824"/>
<feature type="compositionally biased region" description="Polar residues" evidence="3">
    <location>
        <begin position="248"/>
        <end position="266"/>
    </location>
</feature>
<dbReference type="VEuPathDB" id="AmoebaDB:NfTy_024320"/>
<dbReference type="InterPro" id="IPR020849">
    <property type="entry name" value="Small_GTPase_Ras-type"/>
</dbReference>
<dbReference type="SMART" id="SM00173">
    <property type="entry name" value="RAS"/>
    <property type="match status" value="1"/>
</dbReference>
<name>A0A6A5C7U8_NAEFO</name>
<dbReference type="EMBL" id="VFQX01000015">
    <property type="protein sequence ID" value="KAF0981349.1"/>
    <property type="molecule type" value="Genomic_DNA"/>
</dbReference>
<evidence type="ECO:0000313" key="5">
    <source>
        <dbReference type="Proteomes" id="UP000444721"/>
    </source>
</evidence>
<keyword evidence="1" id="KW-0547">Nucleotide-binding</keyword>
<dbReference type="InterPro" id="IPR001806">
    <property type="entry name" value="Small_GTPase"/>
</dbReference>
<feature type="compositionally biased region" description="Acidic residues" evidence="3">
    <location>
        <begin position="164"/>
        <end position="182"/>
    </location>
</feature>
<dbReference type="SMART" id="SM00175">
    <property type="entry name" value="RAB"/>
    <property type="match status" value="1"/>
</dbReference>
<feature type="region of interest" description="Disordered" evidence="3">
    <location>
        <begin position="642"/>
        <end position="667"/>
    </location>
</feature>
<feature type="region of interest" description="Disordered" evidence="3">
    <location>
        <begin position="164"/>
        <end position="195"/>
    </location>
</feature>
<dbReference type="Gene3D" id="3.40.50.300">
    <property type="entry name" value="P-loop containing nucleotide triphosphate hydrolases"/>
    <property type="match status" value="1"/>
</dbReference>
<dbReference type="OrthoDB" id="10482217at2759"/>